<dbReference type="WBParaSite" id="maker-uti_cns_0000426-snap-gene-0.6-mRNA-1">
    <property type="protein sequence ID" value="maker-uti_cns_0000426-snap-gene-0.6-mRNA-1"/>
    <property type="gene ID" value="maker-uti_cns_0000426-snap-gene-0.6"/>
</dbReference>
<feature type="signal peptide" evidence="2">
    <location>
        <begin position="1"/>
        <end position="27"/>
    </location>
</feature>
<keyword evidence="2" id="KW-0732">Signal</keyword>
<evidence type="ECO:0000313" key="5">
    <source>
        <dbReference type="WBParaSite" id="maker-uti_cns_0000426-snap-gene-0.6-mRNA-1"/>
    </source>
</evidence>
<evidence type="ECO:0000313" key="4">
    <source>
        <dbReference type="WBParaSite" id="maker-uti_cns_0000236-snap-gene-0.11-mRNA-1"/>
    </source>
</evidence>
<sequence length="126" mass="14489">MVLLKWSMKCLLLAVILLAVLPDYSSGCKAAVNKVKEFYKSYTLKKKPKEETDEAEKKKKQEAEEKEYKKKLDEAKAKMRQRNKQLLETIATERTKQESLLEQRKKKGEKKIAGIVATTTGTQIIL</sequence>
<evidence type="ECO:0000313" key="3">
    <source>
        <dbReference type="Proteomes" id="UP000095280"/>
    </source>
</evidence>
<dbReference type="WBParaSite" id="maker-uti_cns_0000236-snap-gene-0.11-mRNA-1">
    <property type="protein sequence ID" value="maker-uti_cns_0000236-snap-gene-0.11-mRNA-1"/>
    <property type="gene ID" value="maker-uti_cns_0000236-snap-gene-0.11"/>
</dbReference>
<feature type="chain" id="PRO_5011394824" evidence="2">
    <location>
        <begin position="28"/>
        <end position="126"/>
    </location>
</feature>
<reference evidence="4 5" key="1">
    <citation type="submission" date="2016-11" db="UniProtKB">
        <authorList>
            <consortium name="WormBaseParasite"/>
        </authorList>
    </citation>
    <scope>IDENTIFICATION</scope>
</reference>
<proteinExistence type="predicted"/>
<evidence type="ECO:0000256" key="2">
    <source>
        <dbReference type="SAM" id="SignalP"/>
    </source>
</evidence>
<feature type="compositionally biased region" description="Basic and acidic residues" evidence="1">
    <location>
        <begin position="55"/>
        <end position="77"/>
    </location>
</feature>
<accession>A0A1I8G127</accession>
<evidence type="ECO:0000256" key="1">
    <source>
        <dbReference type="SAM" id="MobiDB-lite"/>
    </source>
</evidence>
<organism evidence="3 5">
    <name type="scientific">Macrostomum lignano</name>
    <dbReference type="NCBI Taxonomy" id="282301"/>
    <lineage>
        <taxon>Eukaryota</taxon>
        <taxon>Metazoa</taxon>
        <taxon>Spiralia</taxon>
        <taxon>Lophotrochozoa</taxon>
        <taxon>Platyhelminthes</taxon>
        <taxon>Rhabditophora</taxon>
        <taxon>Macrostomorpha</taxon>
        <taxon>Macrostomida</taxon>
        <taxon>Macrostomidae</taxon>
        <taxon>Macrostomum</taxon>
    </lineage>
</organism>
<dbReference type="WBParaSite" id="maker-uti_cns_0000461-snap-gene-0.3-mRNA-1">
    <property type="protein sequence ID" value="maker-uti_cns_0000461-snap-gene-0.3-mRNA-1"/>
    <property type="gene ID" value="maker-uti_cns_0000461-snap-gene-0.3"/>
</dbReference>
<dbReference type="Proteomes" id="UP000095280">
    <property type="component" value="Unplaced"/>
</dbReference>
<name>A0A1I8G127_9PLAT</name>
<protein>
    <submittedName>
        <fullName evidence="4 5">DUF148 domain-containing protein</fullName>
    </submittedName>
</protein>
<feature type="region of interest" description="Disordered" evidence="1">
    <location>
        <begin position="49"/>
        <end position="80"/>
    </location>
</feature>
<keyword evidence="3" id="KW-1185">Reference proteome</keyword>
<dbReference type="AlphaFoldDB" id="A0A1I8G127"/>